<reference evidence="2 3" key="1">
    <citation type="submission" date="2018-10" db="EMBL/GenBank/DDBJ databases">
        <title>Genomic Encyclopedia of Archaeal and Bacterial Type Strains, Phase II (KMG-II): from individual species to whole genera.</title>
        <authorList>
            <person name="Goeker M."/>
        </authorList>
    </citation>
    <scope>NUCLEOTIDE SEQUENCE [LARGE SCALE GENOMIC DNA]</scope>
    <source>
        <strain evidence="2 3">DSM 235</strain>
    </source>
</reference>
<dbReference type="GO" id="GO:0050567">
    <property type="term" value="F:glutaminyl-tRNA synthase (glutamine-hydrolyzing) activity"/>
    <property type="evidence" value="ECO:0007669"/>
    <property type="project" value="UniProtKB-UniRule"/>
</dbReference>
<dbReference type="Pfam" id="PF02686">
    <property type="entry name" value="GatC"/>
    <property type="match status" value="1"/>
</dbReference>
<keyword evidence="1" id="KW-0436">Ligase</keyword>
<comment type="catalytic activity">
    <reaction evidence="1">
        <text>L-glutamyl-tRNA(Gln) + L-glutamine + ATP + H2O = L-glutaminyl-tRNA(Gln) + L-glutamate + ADP + phosphate + H(+)</text>
        <dbReference type="Rhea" id="RHEA:17521"/>
        <dbReference type="Rhea" id="RHEA-COMP:9681"/>
        <dbReference type="Rhea" id="RHEA-COMP:9684"/>
        <dbReference type="ChEBI" id="CHEBI:15377"/>
        <dbReference type="ChEBI" id="CHEBI:15378"/>
        <dbReference type="ChEBI" id="CHEBI:29985"/>
        <dbReference type="ChEBI" id="CHEBI:30616"/>
        <dbReference type="ChEBI" id="CHEBI:43474"/>
        <dbReference type="ChEBI" id="CHEBI:58359"/>
        <dbReference type="ChEBI" id="CHEBI:78520"/>
        <dbReference type="ChEBI" id="CHEBI:78521"/>
        <dbReference type="ChEBI" id="CHEBI:456216"/>
    </reaction>
</comment>
<evidence type="ECO:0000256" key="1">
    <source>
        <dbReference type="HAMAP-Rule" id="MF_00122"/>
    </source>
</evidence>
<dbReference type="AlphaFoldDB" id="A0A495V9A4"/>
<comment type="caution">
    <text evidence="2">The sequence shown here is derived from an EMBL/GenBank/DDBJ whole genome shotgun (WGS) entry which is preliminary data.</text>
</comment>
<comment type="similarity">
    <text evidence="1">Belongs to the GatC family.</text>
</comment>
<comment type="catalytic activity">
    <reaction evidence="1">
        <text>L-aspartyl-tRNA(Asn) + L-glutamine + ATP + H2O = L-asparaginyl-tRNA(Asn) + L-glutamate + ADP + phosphate + 2 H(+)</text>
        <dbReference type="Rhea" id="RHEA:14513"/>
        <dbReference type="Rhea" id="RHEA-COMP:9674"/>
        <dbReference type="Rhea" id="RHEA-COMP:9677"/>
        <dbReference type="ChEBI" id="CHEBI:15377"/>
        <dbReference type="ChEBI" id="CHEBI:15378"/>
        <dbReference type="ChEBI" id="CHEBI:29985"/>
        <dbReference type="ChEBI" id="CHEBI:30616"/>
        <dbReference type="ChEBI" id="CHEBI:43474"/>
        <dbReference type="ChEBI" id="CHEBI:58359"/>
        <dbReference type="ChEBI" id="CHEBI:78515"/>
        <dbReference type="ChEBI" id="CHEBI:78516"/>
        <dbReference type="ChEBI" id="CHEBI:456216"/>
    </reaction>
</comment>
<protein>
    <recommendedName>
        <fullName evidence="1">Aspartyl/glutamyl-tRNA(Asn/Gln) amidotransferase subunit C</fullName>
        <shortName evidence="1">Asp/Glu-ADT subunit C</shortName>
        <ecNumber evidence="1">6.3.5.-</ecNumber>
    </recommendedName>
</protein>
<keyword evidence="3" id="KW-1185">Reference proteome</keyword>
<dbReference type="EC" id="6.3.5.-" evidence="1"/>
<keyword evidence="2" id="KW-0808">Transferase</keyword>
<dbReference type="InterPro" id="IPR003837">
    <property type="entry name" value="GatC"/>
</dbReference>
<dbReference type="PANTHER" id="PTHR15004">
    <property type="entry name" value="GLUTAMYL-TRNA(GLN) AMIDOTRANSFERASE SUBUNIT C, MITOCHONDRIAL"/>
    <property type="match status" value="1"/>
</dbReference>
<comment type="function">
    <text evidence="1">Allows the formation of correctly charged Asn-tRNA(Asn) or Gln-tRNA(Gln) through the transamidation of misacylated Asp-tRNA(Asn) or Glu-tRNA(Gln) in organisms which lack either or both of asparaginyl-tRNA or glutaminyl-tRNA synthetases. The reaction takes place in the presence of glutamine and ATP through an activated phospho-Asp-tRNA(Asn) or phospho-Glu-tRNA(Gln).</text>
</comment>
<dbReference type="Proteomes" id="UP000274556">
    <property type="component" value="Unassembled WGS sequence"/>
</dbReference>
<dbReference type="GO" id="GO:0070681">
    <property type="term" value="P:glutaminyl-tRNAGln biosynthesis via transamidation"/>
    <property type="evidence" value="ECO:0007669"/>
    <property type="project" value="TreeGrafter"/>
</dbReference>
<dbReference type="GO" id="GO:0006450">
    <property type="term" value="P:regulation of translational fidelity"/>
    <property type="evidence" value="ECO:0007669"/>
    <property type="project" value="InterPro"/>
</dbReference>
<comment type="subunit">
    <text evidence="1">Heterotrimer of A, B and C subunits.</text>
</comment>
<dbReference type="EMBL" id="RBXL01000001">
    <property type="protein sequence ID" value="RKT44368.1"/>
    <property type="molecule type" value="Genomic_DNA"/>
</dbReference>
<dbReference type="Gene3D" id="1.10.20.60">
    <property type="entry name" value="Glu-tRNAGln amidotransferase C subunit, N-terminal domain"/>
    <property type="match status" value="1"/>
</dbReference>
<dbReference type="GO" id="GO:0016740">
    <property type="term" value="F:transferase activity"/>
    <property type="evidence" value="ECO:0007669"/>
    <property type="project" value="UniProtKB-KW"/>
</dbReference>
<dbReference type="RefSeq" id="WP_120796816.1">
    <property type="nucleotide sequence ID" value="NZ_RBXL01000001.1"/>
</dbReference>
<keyword evidence="1" id="KW-0067">ATP-binding</keyword>
<sequence>MSLDASDIEKIAHLARLEIAPESIERYAADLSNILDLVAQMDAVDTTDVEPMAHPLHMSQRVRPDRVSEQDQRELFQAIAPLTEGGLYLVPKVID</sequence>
<dbReference type="GO" id="GO:0050566">
    <property type="term" value="F:asparaginyl-tRNA synthase (glutamine-hydrolyzing) activity"/>
    <property type="evidence" value="ECO:0007669"/>
    <property type="project" value="RHEA"/>
</dbReference>
<dbReference type="PANTHER" id="PTHR15004:SF0">
    <property type="entry name" value="GLUTAMYL-TRNA(GLN) AMIDOTRANSFERASE SUBUNIT C, MITOCHONDRIAL"/>
    <property type="match status" value="1"/>
</dbReference>
<dbReference type="HAMAP" id="MF_00122">
    <property type="entry name" value="GatC"/>
    <property type="match status" value="1"/>
</dbReference>
<dbReference type="InterPro" id="IPR036113">
    <property type="entry name" value="Asp/Glu-ADT_sf_sub_c"/>
</dbReference>
<proteinExistence type="inferred from homology"/>
<dbReference type="NCBIfam" id="TIGR00135">
    <property type="entry name" value="gatC"/>
    <property type="match status" value="1"/>
</dbReference>
<evidence type="ECO:0000313" key="2">
    <source>
        <dbReference type="EMBL" id="RKT44368.1"/>
    </source>
</evidence>
<dbReference type="OrthoDB" id="9794326at2"/>
<accession>A0A495V9A4</accession>
<gene>
    <name evidence="1" type="primary">gatC</name>
    <name evidence="2" type="ORF">BDD21_1749</name>
</gene>
<evidence type="ECO:0000313" key="3">
    <source>
        <dbReference type="Proteomes" id="UP000274556"/>
    </source>
</evidence>
<dbReference type="GO" id="GO:0005524">
    <property type="term" value="F:ATP binding"/>
    <property type="evidence" value="ECO:0007669"/>
    <property type="project" value="UniProtKB-KW"/>
</dbReference>
<organism evidence="2 3">
    <name type="scientific">Thiocapsa rosea</name>
    <dbReference type="NCBI Taxonomy" id="69360"/>
    <lineage>
        <taxon>Bacteria</taxon>
        <taxon>Pseudomonadati</taxon>
        <taxon>Pseudomonadota</taxon>
        <taxon>Gammaproteobacteria</taxon>
        <taxon>Chromatiales</taxon>
        <taxon>Chromatiaceae</taxon>
        <taxon>Thiocapsa</taxon>
    </lineage>
</organism>
<keyword evidence="1" id="KW-0547">Nucleotide-binding</keyword>
<name>A0A495V9A4_9GAMM</name>
<dbReference type="SUPFAM" id="SSF141000">
    <property type="entry name" value="Glu-tRNAGln amidotransferase C subunit"/>
    <property type="match status" value="1"/>
</dbReference>
<keyword evidence="1" id="KW-0648">Protein biosynthesis</keyword>
<dbReference type="GO" id="GO:0006412">
    <property type="term" value="P:translation"/>
    <property type="evidence" value="ECO:0007669"/>
    <property type="project" value="UniProtKB-UniRule"/>
</dbReference>